<sequence length="224" mass="24400">MPTLLPPEPCQLWIASAATCVQTGDWSGWFHVVASVVAIVGVFLWSEQRARAWRRADGMAEIAAEERRADTVLAVARGATERAERMGVLFEGDHVDMNVLFDRYDESILSSLMGTLDSVPVHEIGSARAAAALLDMRDTVRLLRKTIQTGLETRRNASIVEAGGRPQFDAVFCKSVRDQVSRASDAFGVLQAIVVSDRRARRGETANTDEGDETPNNGQVGETG</sequence>
<evidence type="ECO:0000313" key="4">
    <source>
        <dbReference type="Proteomes" id="UP001226867"/>
    </source>
</evidence>
<proteinExistence type="predicted"/>
<keyword evidence="4" id="KW-1185">Reference proteome</keyword>
<evidence type="ECO:0000256" key="2">
    <source>
        <dbReference type="SAM" id="Phobius"/>
    </source>
</evidence>
<dbReference type="Proteomes" id="UP001226867">
    <property type="component" value="Unassembled WGS sequence"/>
</dbReference>
<reference evidence="3 4" key="1">
    <citation type="submission" date="2023-07" db="EMBL/GenBank/DDBJ databases">
        <title>Sorghum-associated microbial communities from plants grown in Nebraska, USA.</title>
        <authorList>
            <person name="Schachtman D."/>
        </authorList>
    </citation>
    <scope>NUCLEOTIDE SEQUENCE [LARGE SCALE GENOMIC DNA]</scope>
    <source>
        <strain evidence="3 4">DS1607</strain>
    </source>
</reference>
<gene>
    <name evidence="3" type="ORF">J2W36_001282</name>
</gene>
<feature type="transmembrane region" description="Helical" evidence="2">
    <location>
        <begin position="26"/>
        <end position="45"/>
    </location>
</feature>
<feature type="region of interest" description="Disordered" evidence="1">
    <location>
        <begin position="200"/>
        <end position="224"/>
    </location>
</feature>
<keyword evidence="2" id="KW-0472">Membrane</keyword>
<protein>
    <submittedName>
        <fullName evidence="3">Uncharacterized protein</fullName>
    </submittedName>
</protein>
<dbReference type="EMBL" id="JAUSRO010000004">
    <property type="protein sequence ID" value="MDP9899037.1"/>
    <property type="molecule type" value="Genomic_DNA"/>
</dbReference>
<feature type="compositionally biased region" description="Polar residues" evidence="1">
    <location>
        <begin position="214"/>
        <end position="224"/>
    </location>
</feature>
<comment type="caution">
    <text evidence="3">The sequence shown here is derived from an EMBL/GenBank/DDBJ whole genome shotgun (WGS) entry which is preliminary data.</text>
</comment>
<accession>A0ABT9S3X1</accession>
<dbReference type="RefSeq" id="WP_307688864.1">
    <property type="nucleotide sequence ID" value="NZ_JAUSRO010000004.1"/>
</dbReference>
<organism evidence="3 4">
    <name type="scientific">Variovorax ginsengisoli</name>
    <dbReference type="NCBI Taxonomy" id="363844"/>
    <lineage>
        <taxon>Bacteria</taxon>
        <taxon>Pseudomonadati</taxon>
        <taxon>Pseudomonadota</taxon>
        <taxon>Betaproteobacteria</taxon>
        <taxon>Burkholderiales</taxon>
        <taxon>Comamonadaceae</taxon>
        <taxon>Variovorax</taxon>
    </lineage>
</organism>
<evidence type="ECO:0000313" key="3">
    <source>
        <dbReference type="EMBL" id="MDP9899037.1"/>
    </source>
</evidence>
<keyword evidence="2" id="KW-1133">Transmembrane helix</keyword>
<name>A0ABT9S3X1_9BURK</name>
<keyword evidence="2" id="KW-0812">Transmembrane</keyword>
<evidence type="ECO:0000256" key="1">
    <source>
        <dbReference type="SAM" id="MobiDB-lite"/>
    </source>
</evidence>